<dbReference type="PROSITE" id="PS00070">
    <property type="entry name" value="ALDEHYDE_DEHYDR_CYS"/>
    <property type="match status" value="1"/>
</dbReference>
<evidence type="ECO:0000313" key="6">
    <source>
        <dbReference type="EMBL" id="TXG38626.1"/>
    </source>
</evidence>
<organism evidence="6 7">
    <name type="scientific">Seonamhaeicola maritimus</name>
    <dbReference type="NCBI Taxonomy" id="2591822"/>
    <lineage>
        <taxon>Bacteria</taxon>
        <taxon>Pseudomonadati</taxon>
        <taxon>Bacteroidota</taxon>
        <taxon>Flavobacteriia</taxon>
        <taxon>Flavobacteriales</taxon>
        <taxon>Flavobacteriaceae</taxon>
    </lineage>
</organism>
<dbReference type="InterPro" id="IPR016163">
    <property type="entry name" value="Ald_DH_C"/>
</dbReference>
<dbReference type="SUPFAM" id="SSF53720">
    <property type="entry name" value="ALDH-like"/>
    <property type="match status" value="1"/>
</dbReference>
<proteinExistence type="inferred from homology"/>
<comment type="caution">
    <text evidence="6">The sequence shown here is derived from an EMBL/GenBank/DDBJ whole genome shotgun (WGS) entry which is preliminary data.</text>
</comment>
<protein>
    <submittedName>
        <fullName evidence="6">Aldehyde dehydrogenase</fullName>
    </submittedName>
</protein>
<comment type="similarity">
    <text evidence="1 4">Belongs to the aldehyde dehydrogenase family.</text>
</comment>
<name>A0A5C7GJI1_9FLAO</name>
<keyword evidence="7" id="KW-1185">Reference proteome</keyword>
<sequence>MGQVKEYQLFINGEWKTSTSGETIDIVSPSTEEVVARVQNGTAEEAVEALKAAEAAQKEWKKLPAKTRADYLYALADEIDANNERLAVLLTKEQGKLLKVARFEVAVTATFIRYAAEGARRIEGDIIPSDNPNEQIWIQKIPKGVVVAITAWNFPLALAGRKLGPALVAGNSIVIKPTSETPIATLELGDLANKVGIPKGVINILTGPGRAMGNALVESPITKMITMTGSTPVGQSIARAAAENLTHVQLELGGKAPFIAFADADIDAAVAAALHSRFDNCGQVCTCNERMYIHEDIYDVFMEKFLAKVAEIKVGDPMLEETDMGPKVNASELKHMEHLVEVSLKEGATIAAGGKKPEGKEFEKGYWFEPTVLTNVTQDMTIVHEESFGPILPVLKFKTFEEVIGYANDCEYGLAAMVFTNDMSTIMKCNDELEYGEIYVNRGHGEQHQGFHNGYKLSGSGGEDGKYGFEQYLEKKTFYVRHKV</sequence>
<evidence type="ECO:0000256" key="4">
    <source>
        <dbReference type="RuleBase" id="RU003345"/>
    </source>
</evidence>
<reference evidence="6 7" key="1">
    <citation type="submission" date="2019-08" db="EMBL/GenBank/DDBJ databases">
        <title>Seonamhaeicola sediminis sp. nov., isolated from marine sediment.</title>
        <authorList>
            <person name="Cao W.R."/>
        </authorList>
    </citation>
    <scope>NUCLEOTIDE SEQUENCE [LARGE SCALE GENOMIC DNA]</scope>
    <source>
        <strain evidence="6 7">1505</strain>
    </source>
</reference>
<feature type="domain" description="Aldehyde dehydrogenase" evidence="5">
    <location>
        <begin position="15"/>
        <end position="477"/>
    </location>
</feature>
<accession>A0A5C7GJI1</accession>
<dbReference type="FunFam" id="3.40.309.10:FF:000009">
    <property type="entry name" value="Aldehyde dehydrogenase A"/>
    <property type="match status" value="1"/>
</dbReference>
<dbReference type="Gene3D" id="3.40.309.10">
    <property type="entry name" value="Aldehyde Dehydrogenase, Chain A, domain 2"/>
    <property type="match status" value="1"/>
</dbReference>
<dbReference type="GO" id="GO:0004777">
    <property type="term" value="F:succinate-semialdehyde dehydrogenase (NAD+) activity"/>
    <property type="evidence" value="ECO:0007669"/>
    <property type="project" value="TreeGrafter"/>
</dbReference>
<dbReference type="OrthoDB" id="9762913at2"/>
<dbReference type="Pfam" id="PF00171">
    <property type="entry name" value="Aldedh"/>
    <property type="match status" value="1"/>
</dbReference>
<dbReference type="InterPro" id="IPR016162">
    <property type="entry name" value="Ald_DH_N"/>
</dbReference>
<dbReference type="InterPro" id="IPR016161">
    <property type="entry name" value="Ald_DH/histidinol_DH"/>
</dbReference>
<dbReference type="PROSITE" id="PS00687">
    <property type="entry name" value="ALDEHYDE_DEHYDR_GLU"/>
    <property type="match status" value="1"/>
</dbReference>
<dbReference type="PANTHER" id="PTHR43353">
    <property type="entry name" value="SUCCINATE-SEMIALDEHYDE DEHYDROGENASE, MITOCHONDRIAL"/>
    <property type="match status" value="1"/>
</dbReference>
<dbReference type="InterPro" id="IPR015590">
    <property type="entry name" value="Aldehyde_DH_dom"/>
</dbReference>
<gene>
    <name evidence="6" type="primary">aldA</name>
    <name evidence="6" type="ORF">FUA22_01705</name>
</gene>
<dbReference type="InterPro" id="IPR016160">
    <property type="entry name" value="Ald_DH_CS_CYS"/>
</dbReference>
<keyword evidence="2 4" id="KW-0560">Oxidoreductase</keyword>
<dbReference type="CDD" id="cd07088">
    <property type="entry name" value="ALDH_LactADH-AldA"/>
    <property type="match status" value="1"/>
</dbReference>
<dbReference type="PANTHER" id="PTHR43353:SF5">
    <property type="entry name" value="SUCCINATE-SEMIALDEHYDE DEHYDROGENASE, MITOCHONDRIAL"/>
    <property type="match status" value="1"/>
</dbReference>
<dbReference type="AlphaFoldDB" id="A0A5C7GJI1"/>
<dbReference type="GO" id="GO:0009450">
    <property type="term" value="P:gamma-aminobutyric acid catabolic process"/>
    <property type="evidence" value="ECO:0007669"/>
    <property type="project" value="TreeGrafter"/>
</dbReference>
<evidence type="ECO:0000256" key="2">
    <source>
        <dbReference type="ARBA" id="ARBA00023002"/>
    </source>
</evidence>
<feature type="active site" evidence="3">
    <location>
        <position position="251"/>
    </location>
</feature>
<evidence type="ECO:0000256" key="1">
    <source>
        <dbReference type="ARBA" id="ARBA00009986"/>
    </source>
</evidence>
<evidence type="ECO:0000313" key="7">
    <source>
        <dbReference type="Proteomes" id="UP000321080"/>
    </source>
</evidence>
<dbReference type="Proteomes" id="UP000321080">
    <property type="component" value="Unassembled WGS sequence"/>
</dbReference>
<dbReference type="FunFam" id="3.40.605.10:FF:000007">
    <property type="entry name" value="NAD/NADP-dependent betaine aldehyde dehydrogenase"/>
    <property type="match status" value="1"/>
</dbReference>
<evidence type="ECO:0000256" key="3">
    <source>
        <dbReference type="PROSITE-ProRule" id="PRU10007"/>
    </source>
</evidence>
<dbReference type="InterPro" id="IPR050740">
    <property type="entry name" value="Aldehyde_DH_Superfamily"/>
</dbReference>
<evidence type="ECO:0000259" key="5">
    <source>
        <dbReference type="Pfam" id="PF00171"/>
    </source>
</evidence>
<dbReference type="InterPro" id="IPR029510">
    <property type="entry name" value="Ald_DH_CS_GLU"/>
</dbReference>
<dbReference type="NCBIfam" id="NF007497">
    <property type="entry name" value="PRK10090.1"/>
    <property type="match status" value="1"/>
</dbReference>
<dbReference type="Gene3D" id="3.40.605.10">
    <property type="entry name" value="Aldehyde Dehydrogenase, Chain A, domain 1"/>
    <property type="match status" value="1"/>
</dbReference>
<dbReference type="RefSeq" id="WP_147765959.1">
    <property type="nucleotide sequence ID" value="NZ_VRKQ01000008.1"/>
</dbReference>
<dbReference type="EMBL" id="VRKQ01000008">
    <property type="protein sequence ID" value="TXG38626.1"/>
    <property type="molecule type" value="Genomic_DNA"/>
</dbReference>